<protein>
    <recommendedName>
        <fullName evidence="2">DNA-directed DNA polymerase</fullName>
        <ecNumber evidence="2">2.7.7.7</ecNumber>
    </recommendedName>
</protein>
<feature type="domain" description="DNA-directed DNA polymerase family B multifunctional" evidence="9">
    <location>
        <begin position="469"/>
        <end position="639"/>
    </location>
</feature>
<evidence type="ECO:0000256" key="5">
    <source>
        <dbReference type="ARBA" id="ARBA00022932"/>
    </source>
</evidence>
<evidence type="ECO:0000256" key="3">
    <source>
        <dbReference type="ARBA" id="ARBA00022679"/>
    </source>
</evidence>
<keyword evidence="5" id="KW-0239">DNA-directed DNA polymerase</keyword>
<dbReference type="AlphaFoldDB" id="A0A6C0I7E9"/>
<dbReference type="PRINTS" id="PR00106">
    <property type="entry name" value="DNAPOLB"/>
</dbReference>
<dbReference type="GO" id="GO:0006261">
    <property type="term" value="P:DNA-templated DNA replication"/>
    <property type="evidence" value="ECO:0007669"/>
    <property type="project" value="TreeGrafter"/>
</dbReference>
<dbReference type="Pfam" id="PF03104">
    <property type="entry name" value="DNA_pol_B_exo1"/>
    <property type="match status" value="1"/>
</dbReference>
<dbReference type="EMBL" id="MN740108">
    <property type="protein sequence ID" value="QHT88073.1"/>
    <property type="molecule type" value="Genomic_DNA"/>
</dbReference>
<dbReference type="GO" id="GO:0003677">
    <property type="term" value="F:DNA binding"/>
    <property type="evidence" value="ECO:0007669"/>
    <property type="project" value="UniProtKB-KW"/>
</dbReference>
<evidence type="ECO:0000256" key="4">
    <source>
        <dbReference type="ARBA" id="ARBA00022695"/>
    </source>
</evidence>
<dbReference type="GO" id="GO:0003887">
    <property type="term" value="F:DNA-directed DNA polymerase activity"/>
    <property type="evidence" value="ECO:0007669"/>
    <property type="project" value="UniProtKB-KW"/>
</dbReference>
<dbReference type="PANTHER" id="PTHR10322:SF23">
    <property type="entry name" value="DNA POLYMERASE DELTA CATALYTIC SUBUNIT"/>
    <property type="match status" value="1"/>
</dbReference>
<accession>A0A6C0I7E9</accession>
<keyword evidence="4" id="KW-0548">Nucleotidyltransferase</keyword>
<dbReference type="InterPro" id="IPR036397">
    <property type="entry name" value="RNaseH_sf"/>
</dbReference>
<dbReference type="Gene3D" id="1.10.287.690">
    <property type="entry name" value="Helix hairpin bin"/>
    <property type="match status" value="2"/>
</dbReference>
<comment type="similarity">
    <text evidence="1">Belongs to the DNA polymerase type-B family.</text>
</comment>
<evidence type="ECO:0000256" key="8">
    <source>
        <dbReference type="SAM" id="MobiDB-lite"/>
    </source>
</evidence>
<evidence type="ECO:0000256" key="1">
    <source>
        <dbReference type="ARBA" id="ARBA00005755"/>
    </source>
</evidence>
<proteinExistence type="inferred from homology"/>
<evidence type="ECO:0000259" key="9">
    <source>
        <dbReference type="Pfam" id="PF00136"/>
    </source>
</evidence>
<dbReference type="InterPro" id="IPR043502">
    <property type="entry name" value="DNA/RNA_pol_sf"/>
</dbReference>
<feature type="region of interest" description="Disordered" evidence="8">
    <location>
        <begin position="1065"/>
        <end position="1084"/>
    </location>
</feature>
<keyword evidence="6" id="KW-0238">DNA-binding</keyword>
<dbReference type="GO" id="GO:0000166">
    <property type="term" value="F:nucleotide binding"/>
    <property type="evidence" value="ECO:0007669"/>
    <property type="project" value="InterPro"/>
</dbReference>
<organism evidence="11">
    <name type="scientific">viral metagenome</name>
    <dbReference type="NCBI Taxonomy" id="1070528"/>
    <lineage>
        <taxon>unclassified sequences</taxon>
        <taxon>metagenomes</taxon>
        <taxon>organismal metagenomes</taxon>
    </lineage>
</organism>
<keyword evidence="3" id="KW-0808">Transferase</keyword>
<dbReference type="SMART" id="SM00486">
    <property type="entry name" value="POLBc"/>
    <property type="match status" value="1"/>
</dbReference>
<reference evidence="11" key="1">
    <citation type="journal article" date="2020" name="Nature">
        <title>Giant virus diversity and host interactions through global metagenomics.</title>
        <authorList>
            <person name="Schulz F."/>
            <person name="Roux S."/>
            <person name="Paez-Espino D."/>
            <person name="Jungbluth S."/>
            <person name="Walsh D.A."/>
            <person name="Denef V.J."/>
            <person name="McMahon K.D."/>
            <person name="Konstantinidis K.T."/>
            <person name="Eloe-Fadrosh E.A."/>
            <person name="Kyrpides N.C."/>
            <person name="Woyke T."/>
        </authorList>
    </citation>
    <scope>NUCLEOTIDE SEQUENCE</scope>
    <source>
        <strain evidence="11">GVMAG-M-3300023184-24</strain>
    </source>
</reference>
<dbReference type="InterPro" id="IPR023211">
    <property type="entry name" value="DNA_pol_palm_dom_sf"/>
</dbReference>
<comment type="catalytic activity">
    <reaction evidence="7">
        <text>DNA(n) + a 2'-deoxyribonucleoside 5'-triphosphate = DNA(n+1) + diphosphate</text>
        <dbReference type="Rhea" id="RHEA:22508"/>
        <dbReference type="Rhea" id="RHEA-COMP:17339"/>
        <dbReference type="Rhea" id="RHEA-COMP:17340"/>
        <dbReference type="ChEBI" id="CHEBI:33019"/>
        <dbReference type="ChEBI" id="CHEBI:61560"/>
        <dbReference type="ChEBI" id="CHEBI:173112"/>
        <dbReference type="EC" id="2.7.7.7"/>
    </reaction>
</comment>
<dbReference type="SUPFAM" id="SSF53098">
    <property type="entry name" value="Ribonuclease H-like"/>
    <property type="match status" value="1"/>
</dbReference>
<dbReference type="Gene3D" id="3.30.420.10">
    <property type="entry name" value="Ribonuclease H-like superfamily/Ribonuclease H"/>
    <property type="match status" value="1"/>
</dbReference>
<evidence type="ECO:0000313" key="11">
    <source>
        <dbReference type="EMBL" id="QHT88073.1"/>
    </source>
</evidence>
<dbReference type="PANTHER" id="PTHR10322">
    <property type="entry name" value="DNA POLYMERASE CATALYTIC SUBUNIT"/>
    <property type="match status" value="1"/>
</dbReference>
<evidence type="ECO:0000256" key="7">
    <source>
        <dbReference type="ARBA" id="ARBA00049244"/>
    </source>
</evidence>
<dbReference type="EC" id="2.7.7.7" evidence="2"/>
<dbReference type="SUPFAM" id="SSF56672">
    <property type="entry name" value="DNA/RNA polymerases"/>
    <property type="match status" value="1"/>
</dbReference>
<evidence type="ECO:0000259" key="10">
    <source>
        <dbReference type="Pfam" id="PF03104"/>
    </source>
</evidence>
<dbReference type="InterPro" id="IPR012337">
    <property type="entry name" value="RNaseH-like_sf"/>
</dbReference>
<dbReference type="Gene3D" id="3.30.342.10">
    <property type="entry name" value="DNA Polymerase, chain B, domain 1"/>
    <property type="match status" value="1"/>
</dbReference>
<feature type="domain" description="DNA-directed DNA polymerase family B exonuclease" evidence="10">
    <location>
        <begin position="150"/>
        <end position="381"/>
    </location>
</feature>
<dbReference type="Pfam" id="PF00136">
    <property type="entry name" value="DNA_pol_B"/>
    <property type="match status" value="2"/>
</dbReference>
<name>A0A6C0I7E9_9ZZZZ</name>
<dbReference type="InterPro" id="IPR050240">
    <property type="entry name" value="DNA_pol_type-B"/>
</dbReference>
<sequence>MSKPINSKIFVYQWNELEEGFGDKKELFIECYGLSISGDNIYLKISGFHPYFYVELPTEIENNDNLIQVIIRDLKKITKWKENMPISITVERKRKLYYTHKEKKVVNGEIIKTDKLFPFLKIAFKTKSAMDSYAFFLRKEINGYKLNVCEYERNVSQVIRFLSFMDLQPTGWIKFNGSLMNMSDCTFKYCVTCDRMNIQQCDANVVVLPKVMCFDIEANSVKKNSMPDATLPEDKIFQISFCILSPKGKIKKYLLTLGEVNKKVIGDDVIVETFNKNEAELIMAFNKYVKELNVNVIIGYNILSWDLKYMIDRCELLKIKDDFCNMGIFNEVCEIVSNSFKSKAYSAQNLTYVDAKGRLFLDLLPIIKRDYKLSNYKLKTVTTHFKLPTKDPLTALDIFNHYTNYFSNLTKYDLRDVEPSYKELYRNNVHGLSLVGKYCVQDSYITLLLYQKLQLWFGLCEMSKTARVPIFYLFTEGTQIQMYSQVLCYCNKNNIVVNKGIQSSEDNYQGATVLNPVPGKYDKVLSFDFASLYPSIMMAYNIDYSTLVIDDNVPDEDCHVFEWNEHINCVHDLNRKKKKDGTFSTAKRKVFCADRKFRFLKEEVGGKGVVPTLLNEHISARKNTRKQIAINENTIEKCISQILYLLHFYGHQLEDKFINIMNDFLKDITNIPEIFDEFDKLKSNNIEKNDDQFIQFIGKEFHDNFQYITSNDLTDKITAIKNNYTSTVQYNAVLDKRQSSYKICANSMYGAMGVKRGYLPLPQGAMTITYKGRSSIEFISTFIPQNYNGKTVYGDTDSSMIYFEHIKNNNDAVKLAEEVTQEMEKHFKKPMKLEFEKIYEKYLILSKKRYIAQVANKEGKIVDFVKKGVVLTRRDNCKALRDIYLKTAVDILDNVPKNDIIDNIVDYFNNMFKRKMDYNLFVITKSLSKDIHEYDTKKSLPSHVQLAQRMRNRGQNAETGSRIEYLFTTMGRPDIDYNQGDKVESLEYYEKWQCYMRVDYLYYLKKQMTTPLDEILSVGLKVDHFMEKLYLYHYQHYLVCQEINSLRNTFDIEYVINDIECEKEDENKQDIDNNEEKEEDTKKKKPKKKNTLKCIIQEPEYIQYSKNNAKKLWKLEYDYIETNKDKYTNDTDKKQLKLLKKLRNVKLTKEDIDEEEKKKPRSRNKINRMIETADELIMTNRYNKYD</sequence>
<dbReference type="InterPro" id="IPR006172">
    <property type="entry name" value="DNA-dir_DNA_pol_B"/>
</dbReference>
<feature type="domain" description="DNA-directed DNA polymerase family B multifunctional" evidence="9">
    <location>
        <begin position="727"/>
        <end position="1017"/>
    </location>
</feature>
<dbReference type="InterPro" id="IPR006134">
    <property type="entry name" value="DNA-dir_DNA_pol_B_multi_dom"/>
</dbReference>
<evidence type="ECO:0000256" key="2">
    <source>
        <dbReference type="ARBA" id="ARBA00012417"/>
    </source>
</evidence>
<dbReference type="Gene3D" id="3.90.1600.10">
    <property type="entry name" value="Palm domain of DNA polymerase"/>
    <property type="match status" value="2"/>
</dbReference>
<dbReference type="InterPro" id="IPR042087">
    <property type="entry name" value="DNA_pol_B_thumb"/>
</dbReference>
<evidence type="ECO:0000256" key="6">
    <source>
        <dbReference type="ARBA" id="ARBA00023125"/>
    </source>
</evidence>
<dbReference type="InterPro" id="IPR006133">
    <property type="entry name" value="DNA-dir_DNA_pol_B_exonuc"/>
</dbReference>
<dbReference type="Gene3D" id="1.10.132.60">
    <property type="entry name" value="DNA polymerase family B, C-terminal domain"/>
    <property type="match status" value="1"/>
</dbReference>